<dbReference type="STRING" id="1157962.A0A250WVU5"/>
<dbReference type="Proteomes" id="UP000232323">
    <property type="component" value="Unassembled WGS sequence"/>
</dbReference>
<evidence type="ECO:0000259" key="3">
    <source>
        <dbReference type="PROSITE" id="PS50897"/>
    </source>
</evidence>
<name>A0A250WVU5_9CHLO</name>
<dbReference type="PROSITE" id="PS50897">
    <property type="entry name" value="CTLH"/>
    <property type="match status" value="1"/>
</dbReference>
<dbReference type="InterPro" id="IPR024964">
    <property type="entry name" value="CTLH/CRA"/>
</dbReference>
<keyword evidence="5" id="KW-1185">Reference proteome</keyword>
<reference evidence="4 5" key="1">
    <citation type="submission" date="2017-08" db="EMBL/GenBank/DDBJ databases">
        <title>Acidophilic green algal genome provides insights into adaptation to an acidic environment.</title>
        <authorList>
            <person name="Hirooka S."/>
            <person name="Hirose Y."/>
            <person name="Kanesaki Y."/>
            <person name="Higuchi S."/>
            <person name="Fujiwara T."/>
            <person name="Onuma R."/>
            <person name="Era A."/>
            <person name="Ohbayashi R."/>
            <person name="Uzuka A."/>
            <person name="Nozaki H."/>
            <person name="Yoshikawa H."/>
            <person name="Miyagishima S.Y."/>
        </authorList>
    </citation>
    <scope>NUCLEOTIDE SEQUENCE [LARGE SCALE GENOMIC DNA]</scope>
    <source>
        <strain evidence="4 5">NIES-2499</strain>
    </source>
</reference>
<evidence type="ECO:0000259" key="2">
    <source>
        <dbReference type="PROSITE" id="PS50188"/>
    </source>
</evidence>
<dbReference type="SMART" id="SM00449">
    <property type="entry name" value="SPRY"/>
    <property type="match status" value="1"/>
</dbReference>
<dbReference type="Pfam" id="PF00622">
    <property type="entry name" value="SPRY"/>
    <property type="match status" value="1"/>
</dbReference>
<proteinExistence type="predicted"/>
<dbReference type="InterPro" id="IPR006595">
    <property type="entry name" value="CTLH_C"/>
</dbReference>
<dbReference type="InterPro" id="IPR043136">
    <property type="entry name" value="B30.2/SPRY_sf"/>
</dbReference>
<evidence type="ECO:0000313" key="4">
    <source>
        <dbReference type="EMBL" id="GAX74886.1"/>
    </source>
</evidence>
<evidence type="ECO:0000313" key="5">
    <source>
        <dbReference type="Proteomes" id="UP000232323"/>
    </source>
</evidence>
<dbReference type="PANTHER" id="PTHR12864">
    <property type="entry name" value="RAN BINDING PROTEIN 9-RELATED"/>
    <property type="match status" value="1"/>
</dbReference>
<gene>
    <name evidence="4" type="ORF">CEUSTIGMA_g2332.t1</name>
</gene>
<dbReference type="Gene3D" id="2.60.120.920">
    <property type="match status" value="1"/>
</dbReference>
<dbReference type="Pfam" id="PF10607">
    <property type="entry name" value="CTLH"/>
    <property type="match status" value="1"/>
</dbReference>
<feature type="domain" description="B30.2/SPRY" evidence="2">
    <location>
        <begin position="1"/>
        <end position="186"/>
    </location>
</feature>
<dbReference type="InterPro" id="IPR013144">
    <property type="entry name" value="CRA_dom"/>
</dbReference>
<dbReference type="InterPro" id="IPR001870">
    <property type="entry name" value="B30.2/SPRY"/>
</dbReference>
<dbReference type="InterPro" id="IPR013320">
    <property type="entry name" value="ConA-like_dom_sf"/>
</dbReference>
<dbReference type="OrthoDB" id="25503at2759"/>
<feature type="compositionally biased region" description="Low complexity" evidence="1">
    <location>
        <begin position="266"/>
        <end position="275"/>
    </location>
</feature>
<protein>
    <recommendedName>
        <fullName evidence="6">B30.2/SPRY domain-containing protein</fullName>
    </recommendedName>
</protein>
<evidence type="ECO:0000256" key="1">
    <source>
        <dbReference type="SAM" id="MobiDB-lite"/>
    </source>
</evidence>
<feature type="compositionally biased region" description="Polar residues" evidence="1">
    <location>
        <begin position="250"/>
        <end position="265"/>
    </location>
</feature>
<dbReference type="InterPro" id="IPR003877">
    <property type="entry name" value="SPRY_dom"/>
</dbReference>
<dbReference type="EMBL" id="BEGY01000009">
    <property type="protein sequence ID" value="GAX74886.1"/>
    <property type="molecule type" value="Genomic_DNA"/>
</dbReference>
<dbReference type="SUPFAM" id="SSF49899">
    <property type="entry name" value="Concanavalin A-like lectins/glucanases"/>
    <property type="match status" value="1"/>
</dbReference>
<dbReference type="InterPro" id="IPR050618">
    <property type="entry name" value="Ubq-SigPath_Reg"/>
</dbReference>
<feature type="region of interest" description="Disordered" evidence="1">
    <location>
        <begin position="250"/>
        <end position="275"/>
    </location>
</feature>
<evidence type="ECO:0008006" key="6">
    <source>
        <dbReference type="Google" id="ProtNLM"/>
    </source>
</evidence>
<organism evidence="4 5">
    <name type="scientific">Chlamydomonas eustigma</name>
    <dbReference type="NCBI Taxonomy" id="1157962"/>
    <lineage>
        <taxon>Eukaryota</taxon>
        <taxon>Viridiplantae</taxon>
        <taxon>Chlorophyta</taxon>
        <taxon>core chlorophytes</taxon>
        <taxon>Chlorophyceae</taxon>
        <taxon>CS clade</taxon>
        <taxon>Chlamydomonadales</taxon>
        <taxon>Chlamydomonadaceae</taxon>
        <taxon>Chlamydomonas</taxon>
    </lineage>
</organism>
<dbReference type="AlphaFoldDB" id="A0A250WVU5"/>
<sequence length="470" mass="50438">MKFYDSSRYSVPSAWDTYASTSRNQTALGYLKVEGLRVKYVGPGEDDRQAATVIANHPVPMDCPLFYFEITVISRGREGFIGIGFQTEEVNLGRLPGWESHSYGYHGDDGHCFSGNGRGQPYGPKYTTGDVIGCLLNKTNQTISYYKNGTSLGVAFRGIFEERLYPCVGMRTAGEEVMANFGAQPFMADFQNVLDGYKAQVLLGISGTSLPLISSVGTPLLPQLLHDHLLHHRCPQTAAIIARDLLISSQETDEPSQSNSPKVPTSSQPSASLSVSQDISTRQLIFDLVTAGHIQEAVTELTSMYSRGPLDSNPSLDFRLKVAQFCELLRNGGAAVSSSAVAAVSPGSASSTEATGAGVPAGTDAALAFGRTVLAPHRPKGPAEEELLSDALSLLAYEDPETSPCGHLMGQATRDTLAEALNSAILKYRGLPAVSPLERIYQQAVVAVEQLKLHNHDHAVALDVKSAVFK</sequence>
<dbReference type="CDD" id="cd12909">
    <property type="entry name" value="SPRY_RanBP9_10"/>
    <property type="match status" value="1"/>
</dbReference>
<comment type="caution">
    <text evidence="4">The sequence shown here is derived from an EMBL/GenBank/DDBJ whole genome shotgun (WGS) entry which is preliminary data.</text>
</comment>
<dbReference type="PROSITE" id="PS50188">
    <property type="entry name" value="B302_SPRY"/>
    <property type="match status" value="1"/>
</dbReference>
<dbReference type="InterPro" id="IPR035782">
    <property type="entry name" value="SPRY_RanBP9/10"/>
</dbReference>
<accession>A0A250WVU5</accession>
<dbReference type="SMART" id="SM00757">
    <property type="entry name" value="CRA"/>
    <property type="match status" value="1"/>
</dbReference>
<feature type="domain" description="CTLH" evidence="3">
    <location>
        <begin position="278"/>
        <end position="336"/>
    </location>
</feature>